<dbReference type="SUPFAM" id="SSF51905">
    <property type="entry name" value="FAD/NAD(P)-binding domain"/>
    <property type="match status" value="1"/>
</dbReference>
<evidence type="ECO:0000256" key="2">
    <source>
        <dbReference type="ARBA" id="ARBA00009130"/>
    </source>
</evidence>
<dbReference type="PRINTS" id="PR00368">
    <property type="entry name" value="FADPNR"/>
</dbReference>
<keyword evidence="4" id="KW-0274">FAD</keyword>
<sequence>MKADVLIIGGGDGGLAVFRMVKALKPDWEVVVVKPEVGFCFKCPLPFYIAGEAPAEGVFLKDEEMFKGAHLIYAHAVSASYASREVKLSSGEVIKFEKAAVIATGSQPYLPKVEGASLENVFTLRSFESANAISDALKTANSAVIVGGGYIATELSEAFVKKGVKTHLVVRSRVLRGSFDEDFSAIFKAELERHGVEVHQGKNVVKVAGSKKVEKVVLDDGSEVKADLVVFATGTRPVLELAMRFGLAIGQLGVLVDDRMETSLKSVYAVGEVAETRHLVSGKPTTCKTAATAMAQGAVAGYNIAGYAVTYPGDADCLISKLFDLHVGKAGLTTEEALLSGFKPVSKVVKYRDHYTSLPGGNEFTAKVIFDVNTGLLLGCQFIGQASVADKVEAAALALRFKARVTDLISYSSASFPASTFNPRFNQFREPAQQMFKELLDIFKKA</sequence>
<dbReference type="InterPro" id="IPR050260">
    <property type="entry name" value="FAD-bd_OxRdtase"/>
</dbReference>
<protein>
    <recommendedName>
        <fullName evidence="9">FAD/NAD(P)-binding domain-containing protein</fullName>
    </recommendedName>
</protein>
<proteinExistence type="inferred from homology"/>
<name>A0A497EM39_9CREN</name>
<evidence type="ECO:0000256" key="3">
    <source>
        <dbReference type="ARBA" id="ARBA00022630"/>
    </source>
</evidence>
<dbReference type="InterPro" id="IPR036188">
    <property type="entry name" value="FAD/NAD-bd_sf"/>
</dbReference>
<evidence type="ECO:0000313" key="7">
    <source>
        <dbReference type="EMBL" id="RLE48463.1"/>
    </source>
</evidence>
<dbReference type="SUPFAM" id="SSF55424">
    <property type="entry name" value="FAD/NAD-linked reductases, dimerisation (C-terminal) domain"/>
    <property type="match status" value="1"/>
</dbReference>
<gene>
    <name evidence="7" type="ORF">DRJ31_07235</name>
</gene>
<evidence type="ECO:0000256" key="4">
    <source>
        <dbReference type="ARBA" id="ARBA00022827"/>
    </source>
</evidence>
<comment type="caution">
    <text evidence="7">The sequence shown here is derived from an EMBL/GenBank/DDBJ whole genome shotgun (WGS) entry which is preliminary data.</text>
</comment>
<keyword evidence="3" id="KW-0285">Flavoprotein</keyword>
<evidence type="ECO:0008006" key="9">
    <source>
        <dbReference type="Google" id="ProtNLM"/>
    </source>
</evidence>
<evidence type="ECO:0000259" key="5">
    <source>
        <dbReference type="Pfam" id="PF02852"/>
    </source>
</evidence>
<organism evidence="7 8">
    <name type="scientific">Thermoproteota archaeon</name>
    <dbReference type="NCBI Taxonomy" id="2056631"/>
    <lineage>
        <taxon>Archaea</taxon>
        <taxon>Thermoproteota</taxon>
    </lineage>
</organism>
<dbReference type="AlphaFoldDB" id="A0A497EM39"/>
<feature type="domain" description="FAD/NAD(P)-binding" evidence="6">
    <location>
        <begin position="4"/>
        <end position="297"/>
    </location>
</feature>
<dbReference type="EMBL" id="QMQV01000074">
    <property type="protein sequence ID" value="RLE48463.1"/>
    <property type="molecule type" value="Genomic_DNA"/>
</dbReference>
<dbReference type="Pfam" id="PF02852">
    <property type="entry name" value="Pyr_redox_dim"/>
    <property type="match status" value="1"/>
</dbReference>
<comment type="cofactor">
    <cofactor evidence="1">
        <name>FAD</name>
        <dbReference type="ChEBI" id="CHEBI:57692"/>
    </cofactor>
</comment>
<dbReference type="Proteomes" id="UP000278475">
    <property type="component" value="Unassembled WGS sequence"/>
</dbReference>
<comment type="similarity">
    <text evidence="2">Belongs to the class-III pyridine nucleotide-disulfide oxidoreductase family.</text>
</comment>
<dbReference type="Gene3D" id="3.50.50.60">
    <property type="entry name" value="FAD/NAD(P)-binding domain"/>
    <property type="match status" value="2"/>
</dbReference>
<reference evidence="7 8" key="1">
    <citation type="submission" date="2018-06" db="EMBL/GenBank/DDBJ databases">
        <title>Extensive metabolic versatility and redundancy in microbially diverse, dynamic hydrothermal sediments.</title>
        <authorList>
            <person name="Dombrowski N."/>
            <person name="Teske A."/>
            <person name="Baker B.J."/>
        </authorList>
    </citation>
    <scope>NUCLEOTIDE SEQUENCE [LARGE SCALE GENOMIC DNA]</scope>
    <source>
        <strain evidence="7">B66_G16</strain>
    </source>
</reference>
<feature type="domain" description="Pyridine nucleotide-disulphide oxidoreductase dimerisation" evidence="5">
    <location>
        <begin position="322"/>
        <end position="409"/>
    </location>
</feature>
<dbReference type="InterPro" id="IPR004099">
    <property type="entry name" value="Pyr_nucl-diS_OxRdtase_dimer"/>
</dbReference>
<evidence type="ECO:0000259" key="6">
    <source>
        <dbReference type="Pfam" id="PF07992"/>
    </source>
</evidence>
<dbReference type="GO" id="GO:0016491">
    <property type="term" value="F:oxidoreductase activity"/>
    <property type="evidence" value="ECO:0007669"/>
    <property type="project" value="InterPro"/>
</dbReference>
<evidence type="ECO:0000313" key="8">
    <source>
        <dbReference type="Proteomes" id="UP000278475"/>
    </source>
</evidence>
<dbReference type="InterPro" id="IPR023753">
    <property type="entry name" value="FAD/NAD-binding_dom"/>
</dbReference>
<dbReference type="PRINTS" id="PR00469">
    <property type="entry name" value="PNDRDTASEII"/>
</dbReference>
<dbReference type="Pfam" id="PF07992">
    <property type="entry name" value="Pyr_redox_2"/>
    <property type="match status" value="1"/>
</dbReference>
<dbReference type="InterPro" id="IPR016156">
    <property type="entry name" value="FAD/NAD-linked_Rdtase_dimer_sf"/>
</dbReference>
<evidence type="ECO:0000256" key="1">
    <source>
        <dbReference type="ARBA" id="ARBA00001974"/>
    </source>
</evidence>
<dbReference type="PANTHER" id="PTHR43429">
    <property type="entry name" value="PYRIDINE NUCLEOTIDE-DISULFIDE OXIDOREDUCTASE DOMAIN-CONTAINING"/>
    <property type="match status" value="1"/>
</dbReference>
<dbReference type="Gene3D" id="3.30.390.30">
    <property type="match status" value="1"/>
</dbReference>
<accession>A0A497EM39</accession>